<organism evidence="13 14">
    <name type="scientific">Biomphalaria glabrata</name>
    <name type="common">Bloodfluke planorb</name>
    <name type="synonym">Freshwater snail</name>
    <dbReference type="NCBI Taxonomy" id="6526"/>
    <lineage>
        <taxon>Eukaryota</taxon>
        <taxon>Metazoa</taxon>
        <taxon>Spiralia</taxon>
        <taxon>Lophotrochozoa</taxon>
        <taxon>Mollusca</taxon>
        <taxon>Gastropoda</taxon>
        <taxon>Heterobranchia</taxon>
        <taxon>Euthyneura</taxon>
        <taxon>Panpulmonata</taxon>
        <taxon>Hygrophila</taxon>
        <taxon>Lymnaeoidea</taxon>
        <taxon>Planorbidae</taxon>
        <taxon>Biomphalaria</taxon>
    </lineage>
</organism>
<keyword evidence="4" id="KW-0677">Repeat</keyword>
<feature type="transmembrane region" description="Helical" evidence="11">
    <location>
        <begin position="624"/>
        <end position="646"/>
    </location>
</feature>
<evidence type="ECO:0000256" key="10">
    <source>
        <dbReference type="SAM" id="MobiDB-lite"/>
    </source>
</evidence>
<dbReference type="SUPFAM" id="SSF48403">
    <property type="entry name" value="Ankyrin repeat"/>
    <property type="match status" value="1"/>
</dbReference>
<keyword evidence="8 11" id="KW-0472">Membrane</keyword>
<dbReference type="GO" id="GO:0015279">
    <property type="term" value="F:store-operated calcium channel activity"/>
    <property type="evidence" value="ECO:0007669"/>
    <property type="project" value="TreeGrafter"/>
</dbReference>
<dbReference type="Proteomes" id="UP001165740">
    <property type="component" value="Chromosome 13"/>
</dbReference>
<feature type="transmembrane region" description="Helical" evidence="11">
    <location>
        <begin position="710"/>
        <end position="732"/>
    </location>
</feature>
<dbReference type="PRINTS" id="PR01097">
    <property type="entry name" value="TRNSRECEPTRP"/>
</dbReference>
<feature type="transmembrane region" description="Helical" evidence="11">
    <location>
        <begin position="431"/>
        <end position="451"/>
    </location>
</feature>
<dbReference type="GO" id="GO:0005886">
    <property type="term" value="C:plasma membrane"/>
    <property type="evidence" value="ECO:0007669"/>
    <property type="project" value="TreeGrafter"/>
</dbReference>
<feature type="region of interest" description="Disordered" evidence="10">
    <location>
        <begin position="979"/>
        <end position="999"/>
    </location>
</feature>
<dbReference type="GeneID" id="106055879"/>
<dbReference type="RefSeq" id="XP_055864471.1">
    <property type="nucleotide sequence ID" value="XM_056008496.1"/>
</dbReference>
<dbReference type="InterPro" id="IPR002153">
    <property type="entry name" value="TRPC_channel"/>
</dbReference>
<dbReference type="PANTHER" id="PTHR10117">
    <property type="entry name" value="TRANSIENT RECEPTOR POTENTIAL CHANNEL"/>
    <property type="match status" value="1"/>
</dbReference>
<keyword evidence="13" id="KW-1185">Reference proteome</keyword>
<dbReference type="OrthoDB" id="2373987at2759"/>
<feature type="transmembrane region" description="Helical" evidence="11">
    <location>
        <begin position="398"/>
        <end position="419"/>
    </location>
</feature>
<dbReference type="Gene3D" id="1.25.40.20">
    <property type="entry name" value="Ankyrin repeat-containing domain"/>
    <property type="match status" value="1"/>
</dbReference>
<sequence>MYEMMRAYFQDKKRNRILHDRLQAGLTEDERVFLEAAEIGNLDVIKVLLENDKVKVDCCDQQGRTALEMAVTGNDVEIVCYLLERSSARHIHKALLAAADNDMERICELILDHPHYRDSVRRETERRAAEMAGEEGVAFLEDVNTDSRFSHANLSKLLLEVLLRAAKRNNFQIVKKIMMCGVFLEEPHDYFCACADCTLERREDFKVFTTRRLDTYSALASPAYISLTAEDPIMFAFYLSRKFRRLSEIEGEYKQTYLELDQQVQNFTLAMLDQCQSSDEVKTVLSGKCRPMDNNYDDSGGGTTSTEETGDERGTILPLVYTAVRMEQKKFVAHPQCQAQIGEMWYSGVPFLRYLNRFAYLMLAIPIGIVVCPAMSFIYLVSPWAKVARIVNTPLMKFLSYTCSYLTFLLLIISAKLYLRHHMDTFTCEKPDTVAYVVVTLVFLWIMGLIFEECKQIYSSGAKDYFASFWNMMDSIMLSLLLASFVLELITPMRLYKLEWQDNEPVTTTVSLLLQQTHRYRDTNASTLAFFFHAPSPSPQLASVESPICHQAKRSAAMNNFCQDFNGRVQVIWDPVWVPDPELLSDVLFSLGMIFSVSRFSFIMPANEALGTMLVSFRRTLVDIAKIMGMFILVLMAFTCGMAALYSPSRCQNDFFSSFTDTLSTLTWSVFGLGNIDAPRMKDDSAEHEHPVSTLTNNPQRSHSTATVGIYLYGLFIFCTNVVLLNLLIAVMSNTFQEVQDERDIEWKFARTELWLTFVEPGNPVPPPFNIIPSPRFIWKCIMWMLRRSKFRHLLSHEGKKVRYVTVQTGSNLELQDMSEDKSESSIDGRHTRNDVMCLLVRRYVRHVERMKIEGEDGEKTSSEEMLKRLVERMGVKIDKRLDEIQFKVSRLEREVDNVKSDGTKSQALQREHLDRFVEFSGRKTTEGDKYAHLLDEAKLQILSRMDSERIQMERVLEHRVGTLVRKLDESTRLLSQQVDKLQGLKGQGSAPASPSRSK</sequence>
<gene>
    <name evidence="14 15" type="primary">LOC106055879</name>
</gene>
<keyword evidence="2" id="KW-0813">Transport</keyword>
<keyword evidence="6" id="KW-0040">ANK repeat</keyword>
<protein>
    <submittedName>
        <fullName evidence="14 15">Short transient receptor potential channel 7-like isoform X1</fullName>
    </submittedName>
</protein>
<feature type="transmembrane region" description="Helical" evidence="11">
    <location>
        <begin position="471"/>
        <end position="490"/>
    </location>
</feature>
<proteinExistence type="predicted"/>
<comment type="subcellular location">
    <subcellularLocation>
        <location evidence="1">Membrane</location>
        <topology evidence="1">Multi-pass membrane protein</topology>
    </subcellularLocation>
</comment>
<evidence type="ECO:0000256" key="5">
    <source>
        <dbReference type="ARBA" id="ARBA00022989"/>
    </source>
</evidence>
<evidence type="ECO:0000313" key="15">
    <source>
        <dbReference type="RefSeq" id="XP_055864472.1"/>
    </source>
</evidence>
<dbReference type="PANTHER" id="PTHR10117:SF54">
    <property type="entry name" value="TRANSIENT RECEPTOR POTENTIAL-GAMMA PROTEIN"/>
    <property type="match status" value="1"/>
</dbReference>
<keyword evidence="7" id="KW-0406">Ion transport</keyword>
<feature type="domain" description="Transient receptor ion channel" evidence="12">
    <location>
        <begin position="192"/>
        <end position="254"/>
    </location>
</feature>
<name>A0A9W2YP71_BIOGL</name>
<evidence type="ECO:0000256" key="11">
    <source>
        <dbReference type="SAM" id="Phobius"/>
    </source>
</evidence>
<evidence type="ECO:0000259" key="12">
    <source>
        <dbReference type="SMART" id="SM01420"/>
    </source>
</evidence>
<dbReference type="AlphaFoldDB" id="A0A9W2YP71"/>
<evidence type="ECO:0000256" key="4">
    <source>
        <dbReference type="ARBA" id="ARBA00022737"/>
    </source>
</evidence>
<dbReference type="RefSeq" id="XP_055864472.1">
    <property type="nucleotide sequence ID" value="XM_056008497.1"/>
</dbReference>
<feature type="region of interest" description="Disordered" evidence="10">
    <location>
        <begin position="292"/>
        <end position="311"/>
    </location>
</feature>
<dbReference type="GO" id="GO:0070679">
    <property type="term" value="F:inositol 1,4,5 trisphosphate binding"/>
    <property type="evidence" value="ECO:0007669"/>
    <property type="project" value="TreeGrafter"/>
</dbReference>
<dbReference type="Pfam" id="PF13637">
    <property type="entry name" value="Ank_4"/>
    <property type="match status" value="1"/>
</dbReference>
<evidence type="ECO:0000313" key="14">
    <source>
        <dbReference type="RefSeq" id="XP_055864471.1"/>
    </source>
</evidence>
<evidence type="ECO:0000256" key="9">
    <source>
        <dbReference type="ARBA" id="ARBA00023303"/>
    </source>
</evidence>
<dbReference type="Pfam" id="PF00520">
    <property type="entry name" value="Ion_trans"/>
    <property type="match status" value="1"/>
</dbReference>
<accession>A0A9W2YP71</accession>
<feature type="transmembrane region" description="Helical" evidence="11">
    <location>
        <begin position="358"/>
        <end position="378"/>
    </location>
</feature>
<dbReference type="SMART" id="SM01420">
    <property type="entry name" value="TRP_2"/>
    <property type="match status" value="1"/>
</dbReference>
<evidence type="ECO:0000256" key="6">
    <source>
        <dbReference type="ARBA" id="ARBA00023043"/>
    </source>
</evidence>
<evidence type="ECO:0000256" key="3">
    <source>
        <dbReference type="ARBA" id="ARBA00022692"/>
    </source>
</evidence>
<reference evidence="14 15" key="1">
    <citation type="submission" date="2025-04" db="UniProtKB">
        <authorList>
            <consortium name="RefSeq"/>
        </authorList>
    </citation>
    <scope>IDENTIFICATION</scope>
</reference>
<dbReference type="InterPro" id="IPR005821">
    <property type="entry name" value="Ion_trans_dom"/>
</dbReference>
<dbReference type="GO" id="GO:0034703">
    <property type="term" value="C:cation channel complex"/>
    <property type="evidence" value="ECO:0007669"/>
    <property type="project" value="TreeGrafter"/>
</dbReference>
<dbReference type="SMART" id="SM00248">
    <property type="entry name" value="ANK"/>
    <property type="match status" value="2"/>
</dbReference>
<keyword evidence="5 11" id="KW-1133">Transmembrane helix</keyword>
<evidence type="ECO:0000313" key="13">
    <source>
        <dbReference type="Proteomes" id="UP001165740"/>
    </source>
</evidence>
<evidence type="ECO:0000256" key="7">
    <source>
        <dbReference type="ARBA" id="ARBA00023065"/>
    </source>
</evidence>
<dbReference type="InterPro" id="IPR036770">
    <property type="entry name" value="Ankyrin_rpt-contain_sf"/>
</dbReference>
<dbReference type="GO" id="GO:0051480">
    <property type="term" value="P:regulation of cytosolic calcium ion concentration"/>
    <property type="evidence" value="ECO:0007669"/>
    <property type="project" value="TreeGrafter"/>
</dbReference>
<evidence type="ECO:0000256" key="8">
    <source>
        <dbReference type="ARBA" id="ARBA00023136"/>
    </source>
</evidence>
<dbReference type="InterPro" id="IPR002110">
    <property type="entry name" value="Ankyrin_rpt"/>
</dbReference>
<keyword evidence="9" id="KW-0407">Ion channel</keyword>
<dbReference type="OMA" id="YAAHACQ"/>
<evidence type="ECO:0000256" key="2">
    <source>
        <dbReference type="ARBA" id="ARBA00022448"/>
    </source>
</evidence>
<evidence type="ECO:0000256" key="1">
    <source>
        <dbReference type="ARBA" id="ARBA00004141"/>
    </source>
</evidence>
<dbReference type="Pfam" id="PF08344">
    <property type="entry name" value="TRP_2"/>
    <property type="match status" value="1"/>
</dbReference>
<dbReference type="InterPro" id="IPR013555">
    <property type="entry name" value="TRP_dom"/>
</dbReference>
<keyword evidence="3 11" id="KW-0812">Transmembrane</keyword>
<dbReference type="Gene3D" id="1.10.287.70">
    <property type="match status" value="1"/>
</dbReference>